<feature type="domain" description="Calcineurin-like phosphoesterase" evidence="1">
    <location>
        <begin position="29"/>
        <end position="121"/>
    </location>
</feature>
<evidence type="ECO:0000313" key="3">
    <source>
        <dbReference type="Proteomes" id="UP000191133"/>
    </source>
</evidence>
<dbReference type="GO" id="GO:0016787">
    <property type="term" value="F:hydrolase activity"/>
    <property type="evidence" value="ECO:0007669"/>
    <property type="project" value="InterPro"/>
</dbReference>
<dbReference type="Gene3D" id="3.60.21.10">
    <property type="match status" value="1"/>
</dbReference>
<dbReference type="SUPFAM" id="SSF56300">
    <property type="entry name" value="Metallo-dependent phosphatases"/>
    <property type="match status" value="1"/>
</dbReference>
<reference evidence="3" key="1">
    <citation type="submission" date="2016-10" db="EMBL/GenBank/DDBJ databases">
        <authorList>
            <person name="Varghese N."/>
        </authorList>
    </citation>
    <scope>NUCLEOTIDE SEQUENCE [LARGE SCALE GENOMIC DNA]</scope>
    <source>
        <strain evidence="3">92MFCol6.1</strain>
    </source>
</reference>
<dbReference type="NCBIfam" id="TIGR04123">
    <property type="entry name" value="P_estr_lig_assc"/>
    <property type="match status" value="1"/>
</dbReference>
<dbReference type="Proteomes" id="UP000191133">
    <property type="component" value="Unassembled WGS sequence"/>
</dbReference>
<organism evidence="2 3">
    <name type="scientific">Stenotrophomonas indicatrix</name>
    <dbReference type="NCBI Taxonomy" id="2045451"/>
    <lineage>
        <taxon>Bacteria</taxon>
        <taxon>Pseudomonadati</taxon>
        <taxon>Pseudomonadota</taxon>
        <taxon>Gammaproteobacteria</taxon>
        <taxon>Lysobacterales</taxon>
        <taxon>Lysobacteraceae</taxon>
        <taxon>Stenotrophomonas</taxon>
    </lineage>
</organism>
<dbReference type="PANTHER" id="PTHR39323">
    <property type="entry name" value="BLR1149 PROTEIN"/>
    <property type="match status" value="1"/>
</dbReference>
<gene>
    <name evidence="2" type="ORF">SAMN04488690_0112</name>
</gene>
<dbReference type="InterPro" id="IPR024173">
    <property type="entry name" value="Pesterase_MJ0037-like"/>
</dbReference>
<dbReference type="Pfam" id="PF00149">
    <property type="entry name" value="Metallophos"/>
    <property type="match status" value="1"/>
</dbReference>
<sequence length="213" mass="23397">MAADLPLQLGGESMLLLGGRALLWPAQRALLIADLHLGKADVFRRAGIALPSGGTGNDLQRLQDLVTMHQCQQLWILGDVLHGPAHRAAWYQQWLGWREQHAALDIHVVRGNHDRDLPKAALQVQMHDDARWGPFLLRHEPLADASAHVLAGHVHPQVALPALRRRFPAFWLRHGVTILPAFSAFTAGVVPVLAPGEQLLACVEDSVVPLPVR</sequence>
<evidence type="ECO:0000259" key="1">
    <source>
        <dbReference type="Pfam" id="PF00149"/>
    </source>
</evidence>
<dbReference type="RefSeq" id="WP_080148862.1">
    <property type="nucleotide sequence ID" value="NZ_DAIRPY010000057.1"/>
</dbReference>
<accession>A0A1W1GT55</accession>
<dbReference type="EMBL" id="FWEU01000001">
    <property type="protein sequence ID" value="SLM22451.1"/>
    <property type="molecule type" value="Genomic_DNA"/>
</dbReference>
<dbReference type="InterPro" id="IPR029052">
    <property type="entry name" value="Metallo-depent_PP-like"/>
</dbReference>
<evidence type="ECO:0000313" key="2">
    <source>
        <dbReference type="EMBL" id="SLM22451.1"/>
    </source>
</evidence>
<protein>
    <submittedName>
        <fullName evidence="2">Putative phosphoesterase</fullName>
    </submittedName>
</protein>
<dbReference type="PIRSF" id="PIRSF000887">
    <property type="entry name" value="Pesterase_MJ0037"/>
    <property type="match status" value="1"/>
</dbReference>
<dbReference type="AlphaFoldDB" id="A0A1W1GT55"/>
<proteinExistence type="predicted"/>
<name>A0A1W1GT55_9GAMM</name>
<dbReference type="InterPro" id="IPR026336">
    <property type="entry name" value="PdeM-like"/>
</dbReference>
<dbReference type="PANTHER" id="PTHR39323:SF1">
    <property type="entry name" value="BLR1149 PROTEIN"/>
    <property type="match status" value="1"/>
</dbReference>
<dbReference type="InterPro" id="IPR004843">
    <property type="entry name" value="Calcineurin-like_PHP"/>
</dbReference>